<dbReference type="SUPFAM" id="SSF50939">
    <property type="entry name" value="Sialidases"/>
    <property type="match status" value="1"/>
</dbReference>
<gene>
    <name evidence="1" type="ORF">Q3M24_03775</name>
</gene>
<proteinExistence type="predicted"/>
<reference evidence="1" key="2">
    <citation type="submission" date="2024-06" db="EMBL/GenBank/DDBJ databases">
        <authorList>
            <person name="Plum-Jensen L.E."/>
            <person name="Schramm A."/>
            <person name="Marshall I.P.G."/>
        </authorList>
    </citation>
    <scope>NUCLEOTIDE SEQUENCE</scope>
    <source>
        <strain evidence="1">Rat1</strain>
    </source>
</reference>
<dbReference type="KEGG" id="eaj:Q3M24_03775"/>
<dbReference type="Gene3D" id="2.120.10.10">
    <property type="match status" value="2"/>
</dbReference>
<dbReference type="CDD" id="cd15482">
    <property type="entry name" value="Sialidase_non-viral"/>
    <property type="match status" value="1"/>
</dbReference>
<reference evidence="1" key="1">
    <citation type="journal article" date="2024" name="Syst. Appl. Microbiol.">
        <title>First single-strain enrichments of Electrothrix cable bacteria, description of E. aestuarii sp. nov. and E. rattekaaiensis sp. nov., and proposal of a cable bacteria taxonomy following the rules of the SeqCode.</title>
        <authorList>
            <person name="Plum-Jensen L.E."/>
            <person name="Schramm A."/>
            <person name="Marshall I.P.G."/>
        </authorList>
    </citation>
    <scope>NUCLEOTIDE SEQUENCE</scope>
    <source>
        <strain evidence="1">Rat1</strain>
    </source>
</reference>
<dbReference type="EMBL" id="CP159373">
    <property type="protein sequence ID" value="XCN73885.1"/>
    <property type="molecule type" value="Genomic_DNA"/>
</dbReference>
<sequence length="440" mass="47981">MARDRTILTSPSLSSFTGLGVDQEPLLVSASLEADWDENDILVTDPSYNEVQPSIVSTLSGDLYVAVERLTDSKIVIYRSTNNGQSWSAFWASPSSENGSHNPSLTYIETSSEKWVCVVYERVESDSARTIRFLRINPGNSTDYDLVSVLSGITMAGTDDHVYPRIATDNIENAASPNLYLTYAQYGVDYSPVYFTKSSDRGLSWSAPVNVTGSAENSSSATQPDIAYGSSGLFITFKKLGWTDSSASWDNQIFVTKSADGGEVWSTPVQLTTDVEDKYHPRVAVSHGDSSTVLVAYTIDYVGDKDVEGCSSVNGGSTWGAPFLLPWSYDSEEGVDLAVSTGEGFFYATYWQEYNVRYAMASINNPESWINTGLVDAANSASLTYVRPAVTVNPTLSVGSEVAVVWTDTRNAHDSVYFDSPFSPPSDSFLPAIYLLLLFQ</sequence>
<organism evidence="1">
    <name type="scientific">Candidatus Electrothrix aestuarii</name>
    <dbReference type="NCBI Taxonomy" id="3062594"/>
    <lineage>
        <taxon>Bacteria</taxon>
        <taxon>Pseudomonadati</taxon>
        <taxon>Thermodesulfobacteriota</taxon>
        <taxon>Desulfobulbia</taxon>
        <taxon>Desulfobulbales</taxon>
        <taxon>Desulfobulbaceae</taxon>
        <taxon>Candidatus Electrothrix</taxon>
    </lineage>
</organism>
<evidence type="ECO:0000313" key="1">
    <source>
        <dbReference type="EMBL" id="XCN73885.1"/>
    </source>
</evidence>
<dbReference type="AlphaFoldDB" id="A0AAU8LYC4"/>
<dbReference type="InterPro" id="IPR036278">
    <property type="entry name" value="Sialidase_sf"/>
</dbReference>
<evidence type="ECO:0008006" key="2">
    <source>
        <dbReference type="Google" id="ProtNLM"/>
    </source>
</evidence>
<protein>
    <recommendedName>
        <fullName evidence="2">BNR repeat-like domain-containing protein</fullName>
    </recommendedName>
</protein>
<name>A0AAU8LYC4_9BACT</name>
<accession>A0AAU8LYC4</accession>